<evidence type="ECO:0000256" key="5">
    <source>
        <dbReference type="ARBA" id="ARBA00023180"/>
    </source>
</evidence>
<keyword evidence="4 7" id="KW-0378">Hydrolase</keyword>
<evidence type="ECO:0000256" key="7">
    <source>
        <dbReference type="RuleBase" id="RU000454"/>
    </source>
</evidence>
<evidence type="ECO:0000256" key="3">
    <source>
        <dbReference type="ARBA" id="ARBA00022750"/>
    </source>
</evidence>
<dbReference type="GO" id="GO:0004190">
    <property type="term" value="F:aspartic-type endopeptidase activity"/>
    <property type="evidence" value="ECO:0007669"/>
    <property type="project" value="UniProtKB-KW"/>
</dbReference>
<comment type="similarity">
    <text evidence="1 7">Belongs to the peptidase A1 family.</text>
</comment>
<reference evidence="10 11" key="1">
    <citation type="submission" date="2022-03" db="EMBL/GenBank/DDBJ databases">
        <authorList>
            <person name="Nunn A."/>
            <person name="Chopra R."/>
            <person name="Nunn A."/>
            <person name="Contreras Garrido A."/>
        </authorList>
    </citation>
    <scope>NUCLEOTIDE SEQUENCE [LARGE SCALE GENOMIC DNA]</scope>
</reference>
<keyword evidence="8" id="KW-0732">Signal</keyword>
<feature type="signal peptide" evidence="8">
    <location>
        <begin position="1"/>
        <end position="27"/>
    </location>
</feature>
<feature type="active site" evidence="6">
    <location>
        <position position="92"/>
    </location>
</feature>
<dbReference type="InterPro" id="IPR034161">
    <property type="entry name" value="Pepsin-like_plant"/>
</dbReference>
<evidence type="ECO:0000256" key="6">
    <source>
        <dbReference type="PIRSR" id="PIRSR601461-1"/>
    </source>
</evidence>
<evidence type="ECO:0000259" key="9">
    <source>
        <dbReference type="PROSITE" id="PS51767"/>
    </source>
</evidence>
<dbReference type="SUPFAM" id="SSF50630">
    <property type="entry name" value="Acid proteases"/>
    <property type="match status" value="1"/>
</dbReference>
<dbReference type="Pfam" id="PF14543">
    <property type="entry name" value="TAXi_N"/>
    <property type="match status" value="1"/>
</dbReference>
<dbReference type="Proteomes" id="UP000836841">
    <property type="component" value="Chromosome 4"/>
</dbReference>
<evidence type="ECO:0000256" key="2">
    <source>
        <dbReference type="ARBA" id="ARBA00022670"/>
    </source>
</evidence>
<dbReference type="CDD" id="cd05476">
    <property type="entry name" value="pepsin_A_like_plant"/>
    <property type="match status" value="1"/>
</dbReference>
<evidence type="ECO:0000256" key="4">
    <source>
        <dbReference type="ARBA" id="ARBA00022801"/>
    </source>
</evidence>
<keyword evidence="2 7" id="KW-0645">Protease</keyword>
<dbReference type="Pfam" id="PF14541">
    <property type="entry name" value="TAXi_C"/>
    <property type="match status" value="1"/>
</dbReference>
<name>A0AAU9S8L4_THLAR</name>
<dbReference type="EMBL" id="OU466860">
    <property type="protein sequence ID" value="CAH2060272.1"/>
    <property type="molecule type" value="Genomic_DNA"/>
</dbReference>
<dbReference type="InterPro" id="IPR032799">
    <property type="entry name" value="TAXi_C"/>
</dbReference>
<dbReference type="InterPro" id="IPR033121">
    <property type="entry name" value="PEPTIDASE_A1"/>
</dbReference>
<feature type="chain" id="PRO_5043840944" description="Peptidase A1 domain-containing protein" evidence="8">
    <location>
        <begin position="28"/>
        <end position="416"/>
    </location>
</feature>
<feature type="active site" evidence="6">
    <location>
        <position position="299"/>
    </location>
</feature>
<dbReference type="GO" id="GO:0005576">
    <property type="term" value="C:extracellular region"/>
    <property type="evidence" value="ECO:0007669"/>
    <property type="project" value="TreeGrafter"/>
</dbReference>
<dbReference type="Gene3D" id="2.40.70.10">
    <property type="entry name" value="Acid Proteases"/>
    <property type="match status" value="2"/>
</dbReference>
<keyword evidence="11" id="KW-1185">Reference proteome</keyword>
<dbReference type="PRINTS" id="PR00792">
    <property type="entry name" value="PEPSIN"/>
</dbReference>
<gene>
    <name evidence="10" type="ORF">TAV2_LOCUS13029</name>
</gene>
<dbReference type="PROSITE" id="PS51767">
    <property type="entry name" value="PEPTIDASE_A1"/>
    <property type="match status" value="1"/>
</dbReference>
<accession>A0AAU9S8L4</accession>
<dbReference type="InterPro" id="IPR021109">
    <property type="entry name" value="Peptidase_aspartic_dom_sf"/>
</dbReference>
<sequence>MCRLASTTIVLFLQIITSFLFTTTTSSRPSPSPPLGGLTFDLFHRRTNSSSSRPSNTNDGSSPYASTVFEFSEYVMKLQIGTPPVEIEAIIDTGSEVIWTQCLPCIKCFNQPAPIFDPSKSSTYRDKKCHFGPLFSHTCKYDITYANHDYSRGTYATETVTIQSTSGQPFVMPETTIGCGHDNSGLSSTPAASGIVGLDWGASSLISQMGQDYLGLFSYCFSGSGTSKINFGGNAIVAGDGVVTTPIFRKNEENYFYYLLTKKKNVFYYLNLDAISVGETRLETLGTDFHSLEGNIIIDSGTTYTYLPESYCNNVRDAVDKAVQAERSTLSDGEFCYNTDDVTKYPVITMHFSGGADLKMEHYNMFVQIGGSYCLAILCGSRATYRNRAQNNLLVGYDISSQLVSFKSTDCSTLWG</sequence>
<dbReference type="GO" id="GO:0006508">
    <property type="term" value="P:proteolysis"/>
    <property type="evidence" value="ECO:0007669"/>
    <property type="project" value="UniProtKB-KW"/>
</dbReference>
<organism evidence="10 11">
    <name type="scientific">Thlaspi arvense</name>
    <name type="common">Field penny-cress</name>
    <dbReference type="NCBI Taxonomy" id="13288"/>
    <lineage>
        <taxon>Eukaryota</taxon>
        <taxon>Viridiplantae</taxon>
        <taxon>Streptophyta</taxon>
        <taxon>Embryophyta</taxon>
        <taxon>Tracheophyta</taxon>
        <taxon>Spermatophyta</taxon>
        <taxon>Magnoliopsida</taxon>
        <taxon>eudicotyledons</taxon>
        <taxon>Gunneridae</taxon>
        <taxon>Pentapetalae</taxon>
        <taxon>rosids</taxon>
        <taxon>malvids</taxon>
        <taxon>Brassicales</taxon>
        <taxon>Brassicaceae</taxon>
        <taxon>Thlaspideae</taxon>
        <taxon>Thlaspi</taxon>
    </lineage>
</organism>
<dbReference type="InterPro" id="IPR001461">
    <property type="entry name" value="Aspartic_peptidase_A1"/>
</dbReference>
<evidence type="ECO:0000313" key="11">
    <source>
        <dbReference type="Proteomes" id="UP000836841"/>
    </source>
</evidence>
<dbReference type="InterPro" id="IPR051708">
    <property type="entry name" value="Plant_Aspart_Prot_A1"/>
</dbReference>
<keyword evidence="3 7" id="KW-0064">Aspartyl protease</keyword>
<dbReference type="PANTHER" id="PTHR47967:SF58">
    <property type="entry name" value="ASPARTIC PROTEINASE CDR1-LIKE PROTEIN-RELATED"/>
    <property type="match status" value="1"/>
</dbReference>
<dbReference type="PROSITE" id="PS00141">
    <property type="entry name" value="ASP_PROTEASE"/>
    <property type="match status" value="1"/>
</dbReference>
<evidence type="ECO:0000256" key="8">
    <source>
        <dbReference type="SAM" id="SignalP"/>
    </source>
</evidence>
<dbReference type="InterPro" id="IPR032861">
    <property type="entry name" value="TAXi_N"/>
</dbReference>
<proteinExistence type="inferred from homology"/>
<dbReference type="InterPro" id="IPR001969">
    <property type="entry name" value="Aspartic_peptidase_AS"/>
</dbReference>
<protein>
    <recommendedName>
        <fullName evidence="9">Peptidase A1 domain-containing protein</fullName>
    </recommendedName>
</protein>
<feature type="domain" description="Peptidase A1" evidence="9">
    <location>
        <begin position="74"/>
        <end position="407"/>
    </location>
</feature>
<evidence type="ECO:0000256" key="1">
    <source>
        <dbReference type="ARBA" id="ARBA00007447"/>
    </source>
</evidence>
<dbReference type="PANTHER" id="PTHR47967">
    <property type="entry name" value="OS07G0603500 PROTEIN-RELATED"/>
    <property type="match status" value="1"/>
</dbReference>
<dbReference type="AlphaFoldDB" id="A0AAU9S8L4"/>
<keyword evidence="5" id="KW-0325">Glycoprotein</keyword>
<evidence type="ECO:0000313" key="10">
    <source>
        <dbReference type="EMBL" id="CAH2060272.1"/>
    </source>
</evidence>